<gene>
    <name evidence="3" type="ORF">RSOLAG1IB_00015</name>
</gene>
<evidence type="ECO:0000313" key="3">
    <source>
        <dbReference type="EMBL" id="CEL51480.1"/>
    </source>
</evidence>
<reference evidence="3 4" key="1">
    <citation type="submission" date="2014-11" db="EMBL/GenBank/DDBJ databases">
        <authorList>
            <person name="Wibberg Daniel"/>
        </authorList>
    </citation>
    <scope>NUCLEOTIDE SEQUENCE [LARGE SCALE GENOMIC DNA]</scope>
    <source>
        <strain evidence="3">Rhizoctonia solani AG1-IB 7/3/14</strain>
    </source>
</reference>
<keyword evidence="2" id="KW-0472">Membrane</keyword>
<proteinExistence type="predicted"/>
<feature type="transmembrane region" description="Helical" evidence="2">
    <location>
        <begin position="267"/>
        <end position="288"/>
    </location>
</feature>
<feature type="transmembrane region" description="Helical" evidence="2">
    <location>
        <begin position="485"/>
        <end position="507"/>
    </location>
</feature>
<keyword evidence="2" id="KW-0812">Transmembrane</keyword>
<dbReference type="Proteomes" id="UP000059188">
    <property type="component" value="Unassembled WGS sequence"/>
</dbReference>
<evidence type="ECO:0008006" key="5">
    <source>
        <dbReference type="Google" id="ProtNLM"/>
    </source>
</evidence>
<evidence type="ECO:0000313" key="4">
    <source>
        <dbReference type="Proteomes" id="UP000059188"/>
    </source>
</evidence>
<dbReference type="InterPro" id="IPR036305">
    <property type="entry name" value="RGS_sf"/>
</dbReference>
<name>A0A0B7F1V2_THACB</name>
<feature type="region of interest" description="Disordered" evidence="1">
    <location>
        <begin position="1"/>
        <end position="36"/>
    </location>
</feature>
<dbReference type="STRING" id="1108050.A0A0B7F1V2"/>
<dbReference type="AlphaFoldDB" id="A0A0B7F1V2"/>
<accession>A0A0B7F1V2</accession>
<dbReference type="OrthoDB" id="3232309at2759"/>
<dbReference type="PANTHER" id="PTHR39466:SF1">
    <property type="entry name" value="RGS DOMAIN-CONTAINING PROTEIN"/>
    <property type="match status" value="1"/>
</dbReference>
<feature type="transmembrane region" description="Helical" evidence="2">
    <location>
        <begin position="229"/>
        <end position="247"/>
    </location>
</feature>
<dbReference type="PANTHER" id="PTHR39466">
    <property type="entry name" value="RGS DOMAIN-CONTAINING PROTEIN"/>
    <property type="match status" value="1"/>
</dbReference>
<keyword evidence="2" id="KW-1133">Transmembrane helix</keyword>
<dbReference type="EMBL" id="LN679100">
    <property type="protein sequence ID" value="CEL51480.1"/>
    <property type="molecule type" value="Genomic_DNA"/>
</dbReference>
<dbReference type="SUPFAM" id="SSF48097">
    <property type="entry name" value="Regulator of G-protein signaling, RGS"/>
    <property type="match status" value="1"/>
</dbReference>
<keyword evidence="4" id="KW-1185">Reference proteome</keyword>
<dbReference type="InterPro" id="IPR044926">
    <property type="entry name" value="RGS_subdomain_2"/>
</dbReference>
<sequence>MTRPPVTLNFQSDQVDDGEISASTVKASPSVYPPPINTDLPSKPMQDNSIPPMPRPFVFSGSTLLEIPGRLARPPSVKSIGKKWTMAPEMSVSLDEILAMRHLSPLSLKDFEQYLLFEEYGAENLYFLLWINDYTALYHAGGSPLRLYHSLARAKATFFSSDSQYELNLAAVRISEFYALVDGVAPGESPDPPRPDAFAAIRGDVEVMLRTSARRFVKSRSRNAGTQRVLCIIFGGLLTMAIALAPLMVSRFSDRNRYIRFGMIPPLWVGLTVFLCSANGICLVLYMLGGSRQLRPFELVRPAISAPVPREPQSPYQASFTTVDTAHDVKAQPLTASFVQYPGATHSPQRPPSHVDLNSRPDVYVLPRIRPATPIVESQFEFETAGFIPSQDDDDDTETISDRASTYVESTMAPSTSMQSAGARSSVTKFTFDFDALPSKTLDATSGPPALEAARGKGLKGKLTKVFGPVTRVRSPVVSRAQWEVVIRSMAVAAMFALIVSGVLVAVPI</sequence>
<organism evidence="3 4">
    <name type="scientific">Thanatephorus cucumeris (strain AG1-IB / isolate 7/3/14)</name>
    <name type="common">Lettuce bottom rot fungus</name>
    <name type="synonym">Rhizoctonia solani</name>
    <dbReference type="NCBI Taxonomy" id="1108050"/>
    <lineage>
        <taxon>Eukaryota</taxon>
        <taxon>Fungi</taxon>
        <taxon>Dikarya</taxon>
        <taxon>Basidiomycota</taxon>
        <taxon>Agaricomycotina</taxon>
        <taxon>Agaricomycetes</taxon>
        <taxon>Cantharellales</taxon>
        <taxon>Ceratobasidiaceae</taxon>
        <taxon>Rhizoctonia</taxon>
        <taxon>Rhizoctonia solani AG-1</taxon>
    </lineage>
</organism>
<evidence type="ECO:0000256" key="2">
    <source>
        <dbReference type="SAM" id="Phobius"/>
    </source>
</evidence>
<evidence type="ECO:0000256" key="1">
    <source>
        <dbReference type="SAM" id="MobiDB-lite"/>
    </source>
</evidence>
<dbReference type="Gene3D" id="1.10.167.10">
    <property type="entry name" value="Regulator of G-protein Signalling 4, domain 2"/>
    <property type="match status" value="1"/>
</dbReference>
<protein>
    <recommendedName>
        <fullName evidence="5">RGS domain-containing protein</fullName>
    </recommendedName>
</protein>